<reference evidence="3" key="1">
    <citation type="journal article" date="2015" name="Antonie Van Leeuwenhoek">
        <title>Comparative 16S rRNA signatures and multilocus sequence analysis for the genus Salinicola and description of Salinicola acroporae sp. nov., isolated from coral Acropora digitifera.</title>
        <authorList>
            <person name="Lepcha R.T."/>
            <person name="Poddar A."/>
            <person name="Schumann P."/>
            <person name="Das S.K."/>
        </authorList>
    </citation>
    <scope>NUCLEOTIDE SEQUENCE</scope>
    <source>
        <strain evidence="3">S4-41</strain>
    </source>
</reference>
<sequence>MKPGIESSQENADRHVGLQTLITSGLLLVALVGLFTLSSQVTVFDFGDSGPDSRFFPRLVLSLLALMAGLRLWRHRHAVETALGSTRDWSRTLFAVVLIGVAIAAMNLVGFLASAAVVGILISWLLGERRLLLSVVLPLVVAALVTLSARQLLNLPLP</sequence>
<gene>
    <name evidence="3" type="ORF">CUR86_03075</name>
</gene>
<dbReference type="EMBL" id="PGFS01000001">
    <property type="protein sequence ID" value="MDH4571546.1"/>
    <property type="molecule type" value="Genomic_DNA"/>
</dbReference>
<organism evidence="3 4">
    <name type="scientific">Salinicola acroporae</name>
    <dbReference type="NCBI Taxonomy" id="1541440"/>
    <lineage>
        <taxon>Bacteria</taxon>
        <taxon>Pseudomonadati</taxon>
        <taxon>Pseudomonadota</taxon>
        <taxon>Gammaproteobacteria</taxon>
        <taxon>Oceanospirillales</taxon>
        <taxon>Halomonadaceae</taxon>
        <taxon>Salinicola</taxon>
    </lineage>
</organism>
<keyword evidence="1" id="KW-0812">Transmembrane</keyword>
<keyword evidence="1" id="KW-0472">Membrane</keyword>
<evidence type="ECO:0000313" key="4">
    <source>
        <dbReference type="Proteomes" id="UP001162135"/>
    </source>
</evidence>
<keyword evidence="4" id="KW-1185">Reference proteome</keyword>
<dbReference type="Proteomes" id="UP001162135">
    <property type="component" value="Unassembled WGS sequence"/>
</dbReference>
<proteinExistence type="predicted"/>
<accession>A0ABT6I1N8</accession>
<evidence type="ECO:0000259" key="2">
    <source>
        <dbReference type="Pfam" id="PF07331"/>
    </source>
</evidence>
<dbReference type="RefSeq" id="WP_110715417.1">
    <property type="nucleotide sequence ID" value="NZ_PGFS01000001.1"/>
</dbReference>
<dbReference type="InterPro" id="IPR009936">
    <property type="entry name" value="DUF1468"/>
</dbReference>
<feature type="domain" description="DUF1468" evidence="2">
    <location>
        <begin position="24"/>
        <end position="158"/>
    </location>
</feature>
<feature type="transmembrane region" description="Helical" evidence="1">
    <location>
        <begin position="21"/>
        <end position="43"/>
    </location>
</feature>
<reference evidence="3" key="2">
    <citation type="submission" date="2017-11" db="EMBL/GenBank/DDBJ databases">
        <authorList>
            <person name="Das S.K."/>
        </authorList>
    </citation>
    <scope>NUCLEOTIDE SEQUENCE</scope>
    <source>
        <strain evidence="3">S4-41</strain>
    </source>
</reference>
<evidence type="ECO:0000313" key="3">
    <source>
        <dbReference type="EMBL" id="MDH4571546.1"/>
    </source>
</evidence>
<feature type="transmembrane region" description="Helical" evidence="1">
    <location>
        <begin position="132"/>
        <end position="153"/>
    </location>
</feature>
<feature type="transmembrane region" description="Helical" evidence="1">
    <location>
        <begin position="93"/>
        <end position="126"/>
    </location>
</feature>
<dbReference type="Pfam" id="PF07331">
    <property type="entry name" value="TctB"/>
    <property type="match status" value="1"/>
</dbReference>
<name>A0ABT6I1N8_9GAMM</name>
<protein>
    <recommendedName>
        <fullName evidence="2">DUF1468 domain-containing protein</fullName>
    </recommendedName>
</protein>
<evidence type="ECO:0000256" key="1">
    <source>
        <dbReference type="SAM" id="Phobius"/>
    </source>
</evidence>
<keyword evidence="1" id="KW-1133">Transmembrane helix</keyword>
<comment type="caution">
    <text evidence="3">The sequence shown here is derived from an EMBL/GenBank/DDBJ whole genome shotgun (WGS) entry which is preliminary data.</text>
</comment>